<dbReference type="InterPro" id="IPR023214">
    <property type="entry name" value="HAD_sf"/>
</dbReference>
<comment type="caution">
    <text evidence="2">The sequence shown here is derived from an EMBL/GenBank/DDBJ whole genome shotgun (WGS) entry which is preliminary data.</text>
</comment>
<reference evidence="2 3" key="1">
    <citation type="submission" date="2018-07" db="EMBL/GenBank/DDBJ databases">
        <title>Genome sequence of Rhodococcus rhodnii ATCC 35071 from Rhodnius prolixus.</title>
        <authorList>
            <person name="Patel V."/>
            <person name="Vogel K.J."/>
        </authorList>
    </citation>
    <scope>NUCLEOTIDE SEQUENCE [LARGE SCALE GENOMIC DNA]</scope>
    <source>
        <strain evidence="2 3">ATCC 35071</strain>
    </source>
</reference>
<dbReference type="SUPFAM" id="SSF56784">
    <property type="entry name" value="HAD-like"/>
    <property type="match status" value="1"/>
</dbReference>
<evidence type="ECO:0000313" key="3">
    <source>
        <dbReference type="Proteomes" id="UP000471120"/>
    </source>
</evidence>
<organism evidence="2 3">
    <name type="scientific">Rhodococcus rhodnii</name>
    <dbReference type="NCBI Taxonomy" id="38312"/>
    <lineage>
        <taxon>Bacteria</taxon>
        <taxon>Bacillati</taxon>
        <taxon>Actinomycetota</taxon>
        <taxon>Actinomycetes</taxon>
        <taxon>Mycobacteriales</taxon>
        <taxon>Nocardiaceae</taxon>
        <taxon>Rhodococcus</taxon>
    </lineage>
</organism>
<dbReference type="InterPro" id="IPR036412">
    <property type="entry name" value="HAD-like_sf"/>
</dbReference>
<evidence type="ECO:0000313" key="2">
    <source>
        <dbReference type="EMBL" id="TXG90647.1"/>
    </source>
</evidence>
<dbReference type="InterPro" id="IPR051540">
    <property type="entry name" value="S-2-haloacid_dehalogenase"/>
</dbReference>
<protein>
    <submittedName>
        <fullName evidence="2">HAD family hydrolase</fullName>
    </submittedName>
</protein>
<dbReference type="NCBIfam" id="TIGR01549">
    <property type="entry name" value="HAD-SF-IA-v1"/>
    <property type="match status" value="1"/>
</dbReference>
<dbReference type="PANTHER" id="PTHR43316:SF8">
    <property type="entry name" value="HAD FAMILY HYDROLASE"/>
    <property type="match status" value="1"/>
</dbReference>
<dbReference type="NCBIfam" id="TIGR01509">
    <property type="entry name" value="HAD-SF-IA-v3"/>
    <property type="match status" value="1"/>
</dbReference>
<dbReference type="EMBL" id="QRCM01000001">
    <property type="protein sequence ID" value="TXG90647.1"/>
    <property type="molecule type" value="Genomic_DNA"/>
</dbReference>
<dbReference type="AlphaFoldDB" id="A0A6P2CD16"/>
<sequence length="217" mass="23522">MDGRLPTGLRAVVFDVGETLVDESRMWAELAREAGTTPFALMGMLGALIERDEDHRHVWQRLGASAPAAMPPVSRDDLYPDALDCLRAARAAGFVVGIAGNQPAATAAGLRSLGFGVDFVASSAEWQVSKPSPVFFERVVRASGVRPHEVLYVGDRLDNDVLPARAAGLRAAFLRRGPWGHIHASRPEASAADVWLNSLDELAEQFADTDEDRTSYR</sequence>
<dbReference type="PANTHER" id="PTHR43316">
    <property type="entry name" value="HYDROLASE, HALOACID DELAHOGENASE-RELATED"/>
    <property type="match status" value="1"/>
</dbReference>
<dbReference type="GO" id="GO:0016787">
    <property type="term" value="F:hydrolase activity"/>
    <property type="evidence" value="ECO:0007669"/>
    <property type="project" value="UniProtKB-KW"/>
</dbReference>
<accession>A0A6P2CD16</accession>
<dbReference type="Proteomes" id="UP000471120">
    <property type="component" value="Unassembled WGS sequence"/>
</dbReference>
<gene>
    <name evidence="2" type="ORF">DW322_11035</name>
</gene>
<evidence type="ECO:0000256" key="1">
    <source>
        <dbReference type="ARBA" id="ARBA00022801"/>
    </source>
</evidence>
<keyword evidence="1 2" id="KW-0378">Hydrolase</keyword>
<dbReference type="RefSeq" id="WP_010837264.1">
    <property type="nucleotide sequence ID" value="NZ_QRCM01000001.1"/>
</dbReference>
<dbReference type="SFLD" id="SFLDS00003">
    <property type="entry name" value="Haloacid_Dehalogenase"/>
    <property type="match status" value="1"/>
</dbReference>
<name>A0A6P2CD16_9NOCA</name>
<dbReference type="Pfam" id="PF00702">
    <property type="entry name" value="Hydrolase"/>
    <property type="match status" value="1"/>
</dbReference>
<dbReference type="InterPro" id="IPR006439">
    <property type="entry name" value="HAD-SF_hydro_IA"/>
</dbReference>
<dbReference type="Gene3D" id="3.40.50.1000">
    <property type="entry name" value="HAD superfamily/HAD-like"/>
    <property type="match status" value="1"/>
</dbReference>
<dbReference type="SFLD" id="SFLDG01129">
    <property type="entry name" value="C1.5:_HAD__Beta-PGM__Phosphata"/>
    <property type="match status" value="1"/>
</dbReference>
<proteinExistence type="predicted"/>